<evidence type="ECO:0000256" key="10">
    <source>
        <dbReference type="RuleBase" id="RU363032"/>
    </source>
</evidence>
<comment type="similarity">
    <text evidence="3 11">Belongs to the binding-protein-dependent transport system permease family. CysTW subfamily.</text>
</comment>
<keyword evidence="8 10" id="KW-1133">Transmembrane helix</keyword>
<feature type="transmembrane region" description="Helical" evidence="10">
    <location>
        <begin position="85"/>
        <end position="105"/>
    </location>
</feature>
<organism evidence="13">
    <name type="scientific">uncultured Phycisphaerae bacterium</name>
    <dbReference type="NCBI Taxonomy" id="904963"/>
    <lineage>
        <taxon>Bacteria</taxon>
        <taxon>Pseudomonadati</taxon>
        <taxon>Planctomycetota</taxon>
        <taxon>Phycisphaerae</taxon>
        <taxon>environmental samples</taxon>
    </lineage>
</organism>
<keyword evidence="6 11" id="KW-0500">Molybdenum</keyword>
<evidence type="ECO:0000313" key="13">
    <source>
        <dbReference type="EMBL" id="CAA9429843.1"/>
    </source>
</evidence>
<name>A0A6J4Q775_9BACT</name>
<sequence length="220" mass="23330">MSGIGPPLWLSLKIAVAATVLTAGLGIPLAFLMTRGRFPGKGFLEALITVPLVLPPTVVGYLIILALGSRSPLGRWLKDAFDYSILFQFEGAVLAASVVALPLLYMPAKAAFASVDAELQDVAVLMGAGRLRLFWHVALPLARRGIAGGLLLAFARALGEFGATVMVFGWDPDAETLPIAVYRHYENGEFAEAGAAVAALSAASLLLILVYNRALARRRD</sequence>
<dbReference type="CDD" id="cd06261">
    <property type="entry name" value="TM_PBP2"/>
    <property type="match status" value="1"/>
</dbReference>
<dbReference type="AlphaFoldDB" id="A0A6J4Q775"/>
<evidence type="ECO:0000256" key="5">
    <source>
        <dbReference type="ARBA" id="ARBA00022475"/>
    </source>
</evidence>
<reference evidence="13" key="1">
    <citation type="submission" date="2020-02" db="EMBL/GenBank/DDBJ databases">
        <authorList>
            <person name="Meier V. D."/>
        </authorList>
    </citation>
    <scope>NUCLEOTIDE SEQUENCE</scope>
    <source>
        <strain evidence="13">AVDCRST_MAG64</strain>
    </source>
</reference>
<dbReference type="SUPFAM" id="SSF161098">
    <property type="entry name" value="MetI-like"/>
    <property type="match status" value="1"/>
</dbReference>
<proteinExistence type="inferred from homology"/>
<dbReference type="GO" id="GO:0015098">
    <property type="term" value="F:molybdate ion transmembrane transporter activity"/>
    <property type="evidence" value="ECO:0007669"/>
    <property type="project" value="UniProtKB-UniRule"/>
</dbReference>
<dbReference type="PANTHER" id="PTHR30183:SF3">
    <property type="entry name" value="MOLYBDENUM TRANSPORT SYSTEM PERMEASE PROTEIN MODB"/>
    <property type="match status" value="1"/>
</dbReference>
<keyword evidence="4 10" id="KW-0813">Transport</keyword>
<feature type="transmembrane region" description="Helical" evidence="10">
    <location>
        <begin position="12"/>
        <end position="32"/>
    </location>
</feature>
<dbReference type="InterPro" id="IPR035906">
    <property type="entry name" value="MetI-like_sf"/>
</dbReference>
<evidence type="ECO:0000256" key="6">
    <source>
        <dbReference type="ARBA" id="ARBA00022505"/>
    </source>
</evidence>
<keyword evidence="7 10" id="KW-0812">Transmembrane</keyword>
<comment type="subcellular location">
    <subcellularLocation>
        <location evidence="2 10">Cell membrane</location>
        <topology evidence="2 10">Multi-pass membrane protein</topology>
    </subcellularLocation>
</comment>
<keyword evidence="9 10" id="KW-0472">Membrane</keyword>
<gene>
    <name evidence="13" type="ORF">AVDCRST_MAG64-3402</name>
</gene>
<dbReference type="PROSITE" id="PS50928">
    <property type="entry name" value="ABC_TM1"/>
    <property type="match status" value="1"/>
</dbReference>
<dbReference type="InterPro" id="IPR011867">
    <property type="entry name" value="ModB_ABC"/>
</dbReference>
<evidence type="ECO:0000256" key="1">
    <source>
        <dbReference type="ARBA" id="ARBA00002949"/>
    </source>
</evidence>
<dbReference type="EMBL" id="CADCUQ010000784">
    <property type="protein sequence ID" value="CAA9429843.1"/>
    <property type="molecule type" value="Genomic_DNA"/>
</dbReference>
<feature type="transmembrane region" description="Helical" evidence="10">
    <location>
        <begin position="44"/>
        <end position="65"/>
    </location>
</feature>
<dbReference type="Gene3D" id="1.10.3720.10">
    <property type="entry name" value="MetI-like"/>
    <property type="match status" value="1"/>
</dbReference>
<accession>A0A6J4Q775</accession>
<evidence type="ECO:0000256" key="3">
    <source>
        <dbReference type="ARBA" id="ARBA00007069"/>
    </source>
</evidence>
<evidence type="ECO:0000256" key="11">
    <source>
        <dbReference type="RuleBase" id="RU365097"/>
    </source>
</evidence>
<dbReference type="GO" id="GO:0005886">
    <property type="term" value="C:plasma membrane"/>
    <property type="evidence" value="ECO:0007669"/>
    <property type="project" value="UniProtKB-SubCell"/>
</dbReference>
<dbReference type="NCBIfam" id="TIGR02141">
    <property type="entry name" value="modB_ABC"/>
    <property type="match status" value="1"/>
</dbReference>
<feature type="transmembrane region" description="Helical" evidence="10">
    <location>
        <begin position="150"/>
        <end position="170"/>
    </location>
</feature>
<dbReference type="Pfam" id="PF00528">
    <property type="entry name" value="BPD_transp_1"/>
    <property type="match status" value="1"/>
</dbReference>
<dbReference type="InterPro" id="IPR000515">
    <property type="entry name" value="MetI-like"/>
</dbReference>
<keyword evidence="5 11" id="KW-1003">Cell membrane</keyword>
<comment type="function">
    <text evidence="1 11">Part of the binding-protein-dependent transport system for molybdenum; probably responsible for the translocation of the substrate across the membrane.</text>
</comment>
<evidence type="ECO:0000256" key="8">
    <source>
        <dbReference type="ARBA" id="ARBA00022989"/>
    </source>
</evidence>
<protein>
    <recommendedName>
        <fullName evidence="11">Molybdenum transport system permease</fullName>
    </recommendedName>
</protein>
<evidence type="ECO:0000256" key="7">
    <source>
        <dbReference type="ARBA" id="ARBA00022692"/>
    </source>
</evidence>
<feature type="transmembrane region" description="Helical" evidence="10">
    <location>
        <begin position="190"/>
        <end position="211"/>
    </location>
</feature>
<evidence type="ECO:0000256" key="2">
    <source>
        <dbReference type="ARBA" id="ARBA00004651"/>
    </source>
</evidence>
<evidence type="ECO:0000259" key="12">
    <source>
        <dbReference type="PROSITE" id="PS50928"/>
    </source>
</evidence>
<evidence type="ECO:0000256" key="9">
    <source>
        <dbReference type="ARBA" id="ARBA00023136"/>
    </source>
</evidence>
<feature type="domain" description="ABC transmembrane type-1" evidence="12">
    <location>
        <begin position="8"/>
        <end position="211"/>
    </location>
</feature>
<evidence type="ECO:0000256" key="4">
    <source>
        <dbReference type="ARBA" id="ARBA00022448"/>
    </source>
</evidence>
<dbReference type="PANTHER" id="PTHR30183">
    <property type="entry name" value="MOLYBDENUM TRANSPORT SYSTEM PERMEASE PROTEIN MODB"/>
    <property type="match status" value="1"/>
</dbReference>